<protein>
    <recommendedName>
        <fullName evidence="4">Bacterial Ig domain-containing protein</fullName>
    </recommendedName>
</protein>
<feature type="compositionally biased region" description="Polar residues" evidence="1">
    <location>
        <begin position="187"/>
        <end position="208"/>
    </location>
</feature>
<comment type="caution">
    <text evidence="2">The sequence shown here is derived from an EMBL/GenBank/DDBJ whole genome shotgun (WGS) entry which is preliminary data.</text>
</comment>
<feature type="compositionally biased region" description="Basic and acidic residues" evidence="1">
    <location>
        <begin position="210"/>
        <end position="219"/>
    </location>
</feature>
<feature type="region of interest" description="Disordered" evidence="1">
    <location>
        <begin position="104"/>
        <end position="219"/>
    </location>
</feature>
<dbReference type="EMBL" id="AZFZ01000098">
    <property type="protein sequence ID" value="KRM39725.1"/>
    <property type="molecule type" value="Genomic_DNA"/>
</dbReference>
<dbReference type="Proteomes" id="UP000051010">
    <property type="component" value="Unassembled WGS sequence"/>
</dbReference>
<gene>
    <name evidence="2" type="ORF">FD47_GL002993</name>
</gene>
<dbReference type="RefSeq" id="WP_054736498.1">
    <property type="nucleotide sequence ID" value="NZ_AZFZ01000098.1"/>
</dbReference>
<sequence length="358" mass="40091">MMNKLTIATTVFILASASGMTVNGQSTKQIKVQKFTERSKYISGMAIPRAKLHLKRAGTSYGYGIANRKGHFRFRLKSKMKGGWKYTLIATRHGYRTIKVVVSPTASPDKKRVRTSLPVNQPQSVTPAQSTSSSHQTQDNQHPQQISEAPQVNKPAVTPAPMEVGQSQSTMSPEFANHLNGRILGNANGSSSTVRASNTVIKDSSSNPAIDDRNMNSDKTDELAKQIDLLYSKSNDLMEQQDQASDKADEDRDDQELLRAGENAWLENIEIWQNKLKEDSKNDDPYGNKFADQDHLESAQYDLNRYYELVAKGVTIDQLREDQRIQTRTANYLGADRKSVMAQIRELEEQFNQLGGSY</sequence>
<evidence type="ECO:0000256" key="1">
    <source>
        <dbReference type="SAM" id="MobiDB-lite"/>
    </source>
</evidence>
<evidence type="ECO:0008006" key="4">
    <source>
        <dbReference type="Google" id="ProtNLM"/>
    </source>
</evidence>
<proteinExistence type="predicted"/>
<evidence type="ECO:0000313" key="3">
    <source>
        <dbReference type="Proteomes" id="UP000051010"/>
    </source>
</evidence>
<dbReference type="PATRIC" id="fig|1423786.4.peg.3152"/>
<name>A0A0R1YBG1_9LACO</name>
<organism evidence="2 3">
    <name type="scientific">Lentilactobacillus parafarraginis DSM 18390 = JCM 14109</name>
    <dbReference type="NCBI Taxonomy" id="1423786"/>
    <lineage>
        <taxon>Bacteria</taxon>
        <taxon>Bacillati</taxon>
        <taxon>Bacillota</taxon>
        <taxon>Bacilli</taxon>
        <taxon>Lactobacillales</taxon>
        <taxon>Lactobacillaceae</taxon>
        <taxon>Lentilactobacillus</taxon>
    </lineage>
</organism>
<accession>A0A0R1YBG1</accession>
<evidence type="ECO:0000313" key="2">
    <source>
        <dbReference type="EMBL" id="KRM39725.1"/>
    </source>
</evidence>
<dbReference type="AlphaFoldDB" id="A0A0R1YBG1"/>
<feature type="compositionally biased region" description="Polar residues" evidence="1">
    <location>
        <begin position="117"/>
        <end position="150"/>
    </location>
</feature>
<reference evidence="2 3" key="1">
    <citation type="journal article" date="2015" name="Genome Announc.">
        <title>Expanding the biotechnology potential of lactobacilli through comparative genomics of 213 strains and associated genera.</title>
        <authorList>
            <person name="Sun Z."/>
            <person name="Harris H.M."/>
            <person name="McCann A."/>
            <person name="Guo C."/>
            <person name="Argimon S."/>
            <person name="Zhang W."/>
            <person name="Yang X."/>
            <person name="Jeffery I.B."/>
            <person name="Cooney J.C."/>
            <person name="Kagawa T.F."/>
            <person name="Liu W."/>
            <person name="Song Y."/>
            <person name="Salvetti E."/>
            <person name="Wrobel A."/>
            <person name="Rasinkangas P."/>
            <person name="Parkhill J."/>
            <person name="Rea M.C."/>
            <person name="O'Sullivan O."/>
            <person name="Ritari J."/>
            <person name="Douillard F.P."/>
            <person name="Paul Ross R."/>
            <person name="Yang R."/>
            <person name="Briner A.E."/>
            <person name="Felis G.E."/>
            <person name="de Vos W.M."/>
            <person name="Barrangou R."/>
            <person name="Klaenhammer T.R."/>
            <person name="Caufield P.W."/>
            <person name="Cui Y."/>
            <person name="Zhang H."/>
            <person name="O'Toole P.W."/>
        </authorList>
    </citation>
    <scope>NUCLEOTIDE SEQUENCE [LARGE SCALE GENOMIC DNA]</scope>
    <source>
        <strain evidence="2 3">DSM 18390</strain>
    </source>
</reference>